<dbReference type="PROSITE" id="PS51720">
    <property type="entry name" value="G_AIG1"/>
    <property type="match status" value="1"/>
</dbReference>
<dbReference type="InterPro" id="IPR045058">
    <property type="entry name" value="GIMA/IAN/Toc"/>
</dbReference>
<dbReference type="AlphaFoldDB" id="A0A8J4F167"/>
<keyword evidence="8" id="KW-0378">Hydrolase</keyword>
<evidence type="ECO:0000256" key="3">
    <source>
        <dbReference type="ARBA" id="ARBA00022528"/>
    </source>
</evidence>
<evidence type="ECO:0000313" key="19">
    <source>
        <dbReference type="Proteomes" id="UP000747399"/>
    </source>
</evidence>
<evidence type="ECO:0000256" key="16">
    <source>
        <dbReference type="SAM" id="MobiDB-lite"/>
    </source>
</evidence>
<keyword evidence="2" id="KW-0813">Transport</keyword>
<evidence type="ECO:0000256" key="8">
    <source>
        <dbReference type="ARBA" id="ARBA00022801"/>
    </source>
</evidence>
<dbReference type="InterPro" id="IPR006703">
    <property type="entry name" value="G_AIG1"/>
</dbReference>
<keyword evidence="3" id="KW-0150">Chloroplast</keyword>
<dbReference type="PANTHER" id="PTHR10903:SF135">
    <property type="entry name" value="TRANSLOCASE OF CHLOROPLAST 120, CHLOROPLASTIC-RELATED"/>
    <property type="match status" value="1"/>
</dbReference>
<keyword evidence="13" id="KW-0342">GTP-binding</keyword>
<evidence type="ECO:0000256" key="2">
    <source>
        <dbReference type="ARBA" id="ARBA00022448"/>
    </source>
</evidence>
<dbReference type="GO" id="GO:0016787">
    <property type="term" value="F:hydrolase activity"/>
    <property type="evidence" value="ECO:0007669"/>
    <property type="project" value="UniProtKB-KW"/>
</dbReference>
<sequence length="378" mass="42609">MAQLKQRHNTDDNDDNRANNDDELRSEEATVGDEDEIDVDEAQSWTGLMRLPEKADLLELLKEVHLGGRKQLTILLLGKSSVGKSSLVNSLLGEAVVRVQAFKLQADTEITTTIVRQVAVGNPEVDGLRLKLIDTCGLEDPEAGDTVNWGALSKIAEDIRGVPIDVVLYVDRLDLYRVDPLDRAIIAAITQTFGQQIWGRAILALTHANLTQPPPGTSYDTFVDGRIRLLRGTIPRGPLSFLRAPMPAVLVENSDTCPVSKANGYRVLPDESEWLVGLMGEVVDLAMAPRRPYKYHPRMTTKPSERFRWLLPLVIAAELLFYRRVLRPALESTQRRVGEEEERVWSLRRQQRRAMGLHPPHQPTKEASWRLEQMYDDD</sequence>
<keyword evidence="12" id="KW-1133">Transmembrane helix</keyword>
<evidence type="ECO:0000256" key="5">
    <source>
        <dbReference type="ARBA" id="ARBA00022692"/>
    </source>
</evidence>
<dbReference type="Gene3D" id="3.40.50.300">
    <property type="entry name" value="P-loop containing nucleotide triphosphate hydrolases"/>
    <property type="match status" value="1"/>
</dbReference>
<evidence type="ECO:0000256" key="10">
    <source>
        <dbReference type="ARBA" id="ARBA00022842"/>
    </source>
</evidence>
<dbReference type="GO" id="GO:0005525">
    <property type="term" value="F:GTP binding"/>
    <property type="evidence" value="ECO:0007669"/>
    <property type="project" value="UniProtKB-KW"/>
</dbReference>
<evidence type="ECO:0000256" key="4">
    <source>
        <dbReference type="ARBA" id="ARBA00022640"/>
    </source>
</evidence>
<reference evidence="18" key="1">
    <citation type="journal article" date="2021" name="Proc. Natl. Acad. Sci. U.S.A.">
        <title>Three genomes in the algal genus Volvox reveal the fate of a haploid sex-determining region after a transition to homothallism.</title>
        <authorList>
            <person name="Yamamoto K."/>
            <person name="Hamaji T."/>
            <person name="Kawai-Toyooka H."/>
            <person name="Matsuzaki R."/>
            <person name="Takahashi F."/>
            <person name="Nishimura Y."/>
            <person name="Kawachi M."/>
            <person name="Noguchi H."/>
            <person name="Minakuchi Y."/>
            <person name="Umen J.G."/>
            <person name="Toyoda A."/>
            <person name="Nozaki H."/>
        </authorList>
    </citation>
    <scope>NUCLEOTIDE SEQUENCE</scope>
    <source>
        <strain evidence="18">NIES-3780</strain>
    </source>
</reference>
<dbReference type="Pfam" id="PF04548">
    <property type="entry name" value="AIG1"/>
    <property type="match status" value="1"/>
</dbReference>
<protein>
    <recommendedName>
        <fullName evidence="17">AIG1-type G domain-containing protein</fullName>
    </recommendedName>
</protein>
<feature type="region of interest" description="Disordered" evidence="16">
    <location>
        <begin position="352"/>
        <end position="378"/>
    </location>
</feature>
<keyword evidence="7" id="KW-0547">Nucleotide-binding</keyword>
<dbReference type="InterPro" id="IPR027417">
    <property type="entry name" value="P-loop_NTPase"/>
</dbReference>
<dbReference type="EMBL" id="BNCO01000015">
    <property type="protein sequence ID" value="GIL53542.1"/>
    <property type="molecule type" value="Genomic_DNA"/>
</dbReference>
<dbReference type="GO" id="GO:0015031">
    <property type="term" value="P:protein transport"/>
    <property type="evidence" value="ECO:0007669"/>
    <property type="project" value="UniProtKB-KW"/>
</dbReference>
<keyword evidence="10" id="KW-0460">Magnesium</keyword>
<comment type="subcellular location">
    <subcellularLocation>
        <location evidence="15">Plastid</location>
        <location evidence="15">Chloroplast outer membrane</location>
        <topology evidence="15">Single-pass membrane protein</topology>
    </subcellularLocation>
</comment>
<keyword evidence="11" id="KW-0653">Protein transport</keyword>
<name>A0A8J4F167_9CHLO</name>
<evidence type="ECO:0000256" key="14">
    <source>
        <dbReference type="ARBA" id="ARBA00023136"/>
    </source>
</evidence>
<evidence type="ECO:0000256" key="1">
    <source>
        <dbReference type="ARBA" id="ARBA00001946"/>
    </source>
</evidence>
<keyword evidence="6" id="KW-0479">Metal-binding</keyword>
<evidence type="ECO:0000256" key="9">
    <source>
        <dbReference type="ARBA" id="ARBA00022805"/>
    </source>
</evidence>
<dbReference type="Proteomes" id="UP000747399">
    <property type="component" value="Unassembled WGS sequence"/>
</dbReference>
<evidence type="ECO:0000256" key="11">
    <source>
        <dbReference type="ARBA" id="ARBA00022927"/>
    </source>
</evidence>
<feature type="region of interest" description="Disordered" evidence="16">
    <location>
        <begin position="1"/>
        <end position="37"/>
    </location>
</feature>
<dbReference type="SUPFAM" id="SSF52540">
    <property type="entry name" value="P-loop containing nucleoside triphosphate hydrolases"/>
    <property type="match status" value="1"/>
</dbReference>
<gene>
    <name evidence="18" type="ORF">Vafri_9118</name>
</gene>
<evidence type="ECO:0000256" key="12">
    <source>
        <dbReference type="ARBA" id="ARBA00022989"/>
    </source>
</evidence>
<keyword evidence="4" id="KW-0934">Plastid</keyword>
<evidence type="ECO:0000256" key="13">
    <source>
        <dbReference type="ARBA" id="ARBA00023134"/>
    </source>
</evidence>
<evidence type="ECO:0000256" key="7">
    <source>
        <dbReference type="ARBA" id="ARBA00022741"/>
    </source>
</evidence>
<keyword evidence="19" id="KW-1185">Reference proteome</keyword>
<organism evidence="18 19">
    <name type="scientific">Volvox africanus</name>
    <dbReference type="NCBI Taxonomy" id="51714"/>
    <lineage>
        <taxon>Eukaryota</taxon>
        <taxon>Viridiplantae</taxon>
        <taxon>Chlorophyta</taxon>
        <taxon>core chlorophytes</taxon>
        <taxon>Chlorophyceae</taxon>
        <taxon>CS clade</taxon>
        <taxon>Chlamydomonadales</taxon>
        <taxon>Volvocaceae</taxon>
        <taxon>Volvox</taxon>
    </lineage>
</organism>
<feature type="domain" description="AIG1-type G" evidence="17">
    <location>
        <begin position="69"/>
        <end position="304"/>
    </location>
</feature>
<accession>A0A8J4F167</accession>
<evidence type="ECO:0000313" key="18">
    <source>
        <dbReference type="EMBL" id="GIL53542.1"/>
    </source>
</evidence>
<dbReference type="PANTHER" id="PTHR10903">
    <property type="entry name" value="GTPASE, IMAP FAMILY MEMBER-RELATED"/>
    <property type="match status" value="1"/>
</dbReference>
<comment type="cofactor">
    <cofactor evidence="1">
        <name>Mg(2+)</name>
        <dbReference type="ChEBI" id="CHEBI:18420"/>
    </cofactor>
</comment>
<keyword evidence="14" id="KW-0472">Membrane</keyword>
<evidence type="ECO:0000256" key="6">
    <source>
        <dbReference type="ARBA" id="ARBA00022723"/>
    </source>
</evidence>
<keyword evidence="5" id="KW-0812">Transmembrane</keyword>
<keyword evidence="9" id="KW-1002">Plastid outer membrane</keyword>
<feature type="compositionally biased region" description="Basic and acidic residues" evidence="16">
    <location>
        <begin position="8"/>
        <end position="28"/>
    </location>
</feature>
<evidence type="ECO:0000259" key="17">
    <source>
        <dbReference type="PROSITE" id="PS51720"/>
    </source>
</evidence>
<comment type="caution">
    <text evidence="18">The sequence shown here is derived from an EMBL/GenBank/DDBJ whole genome shotgun (WGS) entry which is preliminary data.</text>
</comment>
<evidence type="ECO:0000256" key="15">
    <source>
        <dbReference type="ARBA" id="ARBA00023766"/>
    </source>
</evidence>
<dbReference type="GO" id="GO:0046872">
    <property type="term" value="F:metal ion binding"/>
    <property type="evidence" value="ECO:0007669"/>
    <property type="project" value="UniProtKB-KW"/>
</dbReference>
<proteinExistence type="predicted"/>
<dbReference type="GO" id="GO:0009707">
    <property type="term" value="C:chloroplast outer membrane"/>
    <property type="evidence" value="ECO:0007669"/>
    <property type="project" value="UniProtKB-SubCell"/>
</dbReference>